<organism evidence="1 2">
    <name type="scientific">Avena sativa</name>
    <name type="common">Oat</name>
    <dbReference type="NCBI Taxonomy" id="4498"/>
    <lineage>
        <taxon>Eukaryota</taxon>
        <taxon>Viridiplantae</taxon>
        <taxon>Streptophyta</taxon>
        <taxon>Embryophyta</taxon>
        <taxon>Tracheophyta</taxon>
        <taxon>Spermatophyta</taxon>
        <taxon>Magnoliopsida</taxon>
        <taxon>Liliopsida</taxon>
        <taxon>Poales</taxon>
        <taxon>Poaceae</taxon>
        <taxon>BOP clade</taxon>
        <taxon>Pooideae</taxon>
        <taxon>Poodae</taxon>
        <taxon>Poeae</taxon>
        <taxon>Poeae Chloroplast Group 1 (Aveneae type)</taxon>
        <taxon>Aveninae</taxon>
        <taxon>Avena</taxon>
    </lineage>
</organism>
<accession>A0ACD5VT56</accession>
<dbReference type="Proteomes" id="UP001732700">
    <property type="component" value="Chromosome 3C"/>
</dbReference>
<evidence type="ECO:0000313" key="1">
    <source>
        <dbReference type="EnsemblPlants" id="AVESA.00010b.r2.3CG0493440.1.CDS"/>
    </source>
</evidence>
<evidence type="ECO:0000313" key="2">
    <source>
        <dbReference type="Proteomes" id="UP001732700"/>
    </source>
</evidence>
<name>A0ACD5VT56_AVESA</name>
<dbReference type="EnsemblPlants" id="AVESA.00010b.r2.3CG0493440.1">
    <property type="protein sequence ID" value="AVESA.00010b.r2.3CG0493440.1.CDS"/>
    <property type="gene ID" value="AVESA.00010b.r2.3CG0493440"/>
</dbReference>
<sequence>MGLFLLQDGVHGKLDSHRARFFWEGSGPDRKYHLVNWHVVCRPKECGGLGIINTKKINVALMLKWVWKLFQPDRSIWKDVIQAKYVDASNIFEGNGQGGSPFWRSLHKIRYLFKLGARFRVGNGRRTFFWTDWWQEEGPLKDRFPLLFGIGDDQLVSVESVVSALPRFRRSLNPAVAKKWGSLRTIIASTTLIHGCDEIPGSTVVVCLDPNNMEKKVFQRFYVCFNALKTGFKAGCRRVIGLDGCFFKGACQGELLCAIGRDANNQMYPVAWTVVEQETTENWEWFIGLLIKDLNINDDGAGWVFISDQQKGLINSMRDYLPKADHRMCARHIYANWRKKHRAHALQKKFWAIAKAANREDFMYYKAKLALETPEDAKDIMKTEPKHWARAFFPVGVRCESVDNNLCESFNHAIIESRFYPIISMLEKIRCKVTVRIQENRTKSEKWPGSICPNIFKKLKGSIKMTQFLEVLWNGKEGFEVKHLSGRGRRYTVNLENRTCSCGYFQLAGLPCCHAISAIYKCGRVVEYYIDKCYSIDEFKKNYEHCLQPVEGQENWPVSQNPRPQAPGYVRMHGRPKKNDRWREEGEKPKGKKITRHGTIIKCGLCRVTGHNKSSCKKNPERGQKKNAFLRKTGKKMKATEQAQTDGHAIRNQEVHGKGHKQVADGETTRGKRKTSNGHLNDVNKKAKK</sequence>
<proteinExistence type="predicted"/>
<reference evidence="1" key="2">
    <citation type="submission" date="2025-09" db="UniProtKB">
        <authorList>
            <consortium name="EnsemblPlants"/>
        </authorList>
    </citation>
    <scope>IDENTIFICATION</scope>
</reference>
<reference evidence="1" key="1">
    <citation type="submission" date="2021-05" db="EMBL/GenBank/DDBJ databases">
        <authorList>
            <person name="Scholz U."/>
            <person name="Mascher M."/>
            <person name="Fiebig A."/>
        </authorList>
    </citation>
    <scope>NUCLEOTIDE SEQUENCE [LARGE SCALE GENOMIC DNA]</scope>
</reference>
<keyword evidence="2" id="KW-1185">Reference proteome</keyword>
<protein>
    <submittedName>
        <fullName evidence="1">Uncharacterized protein</fullName>
    </submittedName>
</protein>